<name>A0ABS1W3P5_9ACTN</name>
<gene>
    <name evidence="1" type="ORF">JKJ07_44455</name>
</gene>
<evidence type="ECO:0008006" key="3">
    <source>
        <dbReference type="Google" id="ProtNLM"/>
    </source>
</evidence>
<dbReference type="Proteomes" id="UP000598996">
    <property type="component" value="Unassembled WGS sequence"/>
</dbReference>
<sequence length="238" mass="26008">MLDTWQVAELMFRSRPSAVRHLRVRIQAGLVWRFVHDNDSTHMAHYEVSATGVRLLAGRLHSAGLAVPVALGREHRDQFEVNEFLVGLTRAARASAGSAWLYGWRRGEDVTVWLFRLGISGVQPGAAGVWLQDGRALRFLLHVDEDHVRAGAETSAPRPVDALSGYRAASGVPAGCVLLLCPTDLREQQAHEDLAADSLPVPVATTSIDRWAKAPDPSGPIWTVTGQSRRRLIDVASS</sequence>
<proteinExistence type="predicted"/>
<accession>A0ABS1W3P5</accession>
<evidence type="ECO:0000313" key="1">
    <source>
        <dbReference type="EMBL" id="MBL7261361.1"/>
    </source>
</evidence>
<dbReference type="EMBL" id="JAENHO010000018">
    <property type="protein sequence ID" value="MBL7261361.1"/>
    <property type="molecule type" value="Genomic_DNA"/>
</dbReference>
<protein>
    <recommendedName>
        <fullName evidence="3">Replication-relaxation</fullName>
    </recommendedName>
</protein>
<reference evidence="1 2" key="1">
    <citation type="submission" date="2021-01" db="EMBL/GenBank/DDBJ databases">
        <title>Actinoplanes sp. nov. LDG1-01 isolated from lichen.</title>
        <authorList>
            <person name="Saeng-In P."/>
            <person name="Phongsopitanun W."/>
            <person name="Kanchanasin P."/>
            <person name="Yuki M."/>
            <person name="Kudo T."/>
            <person name="Ohkuma M."/>
            <person name="Tanasupawat S."/>
        </authorList>
    </citation>
    <scope>NUCLEOTIDE SEQUENCE [LARGE SCALE GENOMIC DNA]</scope>
    <source>
        <strain evidence="1 2">LDG1-01</strain>
    </source>
</reference>
<comment type="caution">
    <text evidence="1">The sequence shown here is derived from an EMBL/GenBank/DDBJ whole genome shotgun (WGS) entry which is preliminary data.</text>
</comment>
<keyword evidence="2" id="KW-1185">Reference proteome</keyword>
<organism evidence="1 2">
    <name type="scientific">Paractinoplanes lichenicola</name>
    <dbReference type="NCBI Taxonomy" id="2802976"/>
    <lineage>
        <taxon>Bacteria</taxon>
        <taxon>Bacillati</taxon>
        <taxon>Actinomycetota</taxon>
        <taxon>Actinomycetes</taxon>
        <taxon>Micromonosporales</taxon>
        <taxon>Micromonosporaceae</taxon>
        <taxon>Paractinoplanes</taxon>
    </lineage>
</organism>
<evidence type="ECO:0000313" key="2">
    <source>
        <dbReference type="Proteomes" id="UP000598996"/>
    </source>
</evidence>